<comment type="caution">
    <text evidence="1">The sequence shown here is derived from an EMBL/GenBank/DDBJ whole genome shotgun (WGS) entry which is preliminary data.</text>
</comment>
<protein>
    <submittedName>
        <fullName evidence="1">Conserved domain protein</fullName>
    </submittedName>
</protein>
<dbReference type="STRING" id="762982.HMPREF9442_01698"/>
<dbReference type="EMBL" id="AFBR01000046">
    <property type="protein sequence ID" value="EGG54112.1"/>
    <property type="molecule type" value="Genomic_DNA"/>
</dbReference>
<keyword evidence="2" id="KW-1185">Reference proteome</keyword>
<reference evidence="1 2" key="1">
    <citation type="submission" date="2011-02" db="EMBL/GenBank/DDBJ databases">
        <authorList>
            <person name="Weinstock G."/>
            <person name="Sodergren E."/>
            <person name="Clifton S."/>
            <person name="Fulton L."/>
            <person name="Fulton B."/>
            <person name="Courtney L."/>
            <person name="Fronick C."/>
            <person name="Harrison M."/>
            <person name="Strong C."/>
            <person name="Farmer C."/>
            <person name="Delahaunty K."/>
            <person name="Markovic C."/>
            <person name="Hall O."/>
            <person name="Minx P."/>
            <person name="Tomlinson C."/>
            <person name="Mitreva M."/>
            <person name="Hou S."/>
            <person name="Chen J."/>
            <person name="Wollam A."/>
            <person name="Pepin K.H."/>
            <person name="Johnson M."/>
            <person name="Bhonagiri V."/>
            <person name="Zhang X."/>
            <person name="Suruliraj S."/>
            <person name="Warren W."/>
            <person name="Chinwalla A."/>
            <person name="Mardis E.R."/>
            <person name="Wilson R.K."/>
        </authorList>
    </citation>
    <scope>NUCLEOTIDE SEQUENCE [LARGE SCALE GENOMIC DNA]</scope>
    <source>
        <strain evidence="1 2">YIT 11841</strain>
    </source>
</reference>
<dbReference type="HOGENOM" id="CLU_2495084_0_0_10"/>
<accession>F3QUA2</accession>
<dbReference type="eggNOG" id="COG0250">
    <property type="taxonomic scope" value="Bacteria"/>
</dbReference>
<evidence type="ECO:0000313" key="1">
    <source>
        <dbReference type="EMBL" id="EGG54112.1"/>
    </source>
</evidence>
<organism evidence="1 2">
    <name type="scientific">Paraprevotella xylaniphila YIT 11841</name>
    <dbReference type="NCBI Taxonomy" id="762982"/>
    <lineage>
        <taxon>Bacteria</taxon>
        <taxon>Pseudomonadati</taxon>
        <taxon>Bacteroidota</taxon>
        <taxon>Bacteroidia</taxon>
        <taxon>Bacteroidales</taxon>
        <taxon>Prevotellaceae</taxon>
        <taxon>Paraprevotella</taxon>
    </lineage>
</organism>
<name>F3QUA2_9BACT</name>
<proteinExistence type="predicted"/>
<dbReference type="RefSeq" id="WP_008626977.1">
    <property type="nucleotide sequence ID" value="NZ_GL883846.1"/>
</dbReference>
<evidence type="ECO:0000313" key="2">
    <source>
        <dbReference type="Proteomes" id="UP000005546"/>
    </source>
</evidence>
<dbReference type="Proteomes" id="UP000005546">
    <property type="component" value="Unassembled WGS sequence"/>
</dbReference>
<sequence>MEATIQGRHGRFIWAVKPVELPHYYRPDEITPEMYNRRIRIIGGQLNDCEDGLITTRGSKTKRSLVKRPTLLASSVEVEPEYFQLL</sequence>
<gene>
    <name evidence="1" type="ORF">HMPREF9442_01698</name>
</gene>
<dbReference type="AlphaFoldDB" id="F3QUA2"/>